<dbReference type="EMBL" id="UYWW01000312">
    <property type="protein sequence ID" value="VDM08097.1"/>
    <property type="molecule type" value="Genomic_DNA"/>
</dbReference>
<dbReference type="AlphaFoldDB" id="A0A3P7DU57"/>
<sequence length="41" mass="4347">MGRVVAHTSFGGVGKGLVTFNLCLDCLIVGSSKHIYPFNAH</sequence>
<gene>
    <name evidence="1" type="ORF">WBA_LOCUS1483</name>
</gene>
<accession>A0A3P7DU57</accession>
<evidence type="ECO:0000313" key="1">
    <source>
        <dbReference type="EMBL" id="VDM08097.1"/>
    </source>
</evidence>
<evidence type="ECO:0000313" key="2">
    <source>
        <dbReference type="Proteomes" id="UP000270924"/>
    </source>
</evidence>
<dbReference type="Proteomes" id="UP000270924">
    <property type="component" value="Unassembled WGS sequence"/>
</dbReference>
<keyword evidence="2" id="KW-1185">Reference proteome</keyword>
<name>A0A3P7DU57_WUCBA</name>
<dbReference type="InParanoid" id="A0A3P7DU57"/>
<proteinExistence type="predicted"/>
<organism evidence="1 2">
    <name type="scientific">Wuchereria bancrofti</name>
    <dbReference type="NCBI Taxonomy" id="6293"/>
    <lineage>
        <taxon>Eukaryota</taxon>
        <taxon>Metazoa</taxon>
        <taxon>Ecdysozoa</taxon>
        <taxon>Nematoda</taxon>
        <taxon>Chromadorea</taxon>
        <taxon>Rhabditida</taxon>
        <taxon>Spirurina</taxon>
        <taxon>Spiruromorpha</taxon>
        <taxon>Filarioidea</taxon>
        <taxon>Onchocercidae</taxon>
        <taxon>Wuchereria</taxon>
    </lineage>
</organism>
<reference evidence="1 2" key="1">
    <citation type="submission" date="2018-11" db="EMBL/GenBank/DDBJ databases">
        <authorList>
            <consortium name="Pathogen Informatics"/>
        </authorList>
    </citation>
    <scope>NUCLEOTIDE SEQUENCE [LARGE SCALE GENOMIC DNA]</scope>
</reference>
<protein>
    <submittedName>
        <fullName evidence="1">Uncharacterized protein</fullName>
    </submittedName>
</protein>